<dbReference type="EMBL" id="GGEC01026388">
    <property type="protein sequence ID" value="MBX06872.1"/>
    <property type="molecule type" value="Transcribed_RNA"/>
</dbReference>
<evidence type="ECO:0000256" key="1">
    <source>
        <dbReference type="SAM" id="MobiDB-lite"/>
    </source>
</evidence>
<sequence length="129" mass="14586">MIHQINENIVFADSRCFATLLLPFSSNWANETYSPESPLEGELELPSLSNPRPTGGNPTITRRRRRLYSTHTQTMCNKHWKAYPTIHSLNGTLACSFLLNTRTVTATATNAKFQMMSRITTGFEYAQSL</sequence>
<proteinExistence type="predicted"/>
<dbReference type="AlphaFoldDB" id="A0A2P2KMD4"/>
<evidence type="ECO:0000313" key="2">
    <source>
        <dbReference type="EMBL" id="MBX06872.1"/>
    </source>
</evidence>
<reference evidence="2" key="1">
    <citation type="submission" date="2018-02" db="EMBL/GenBank/DDBJ databases">
        <title>Rhizophora mucronata_Transcriptome.</title>
        <authorList>
            <person name="Meera S.P."/>
            <person name="Sreeshan A."/>
            <person name="Augustine A."/>
        </authorList>
    </citation>
    <scope>NUCLEOTIDE SEQUENCE</scope>
    <source>
        <tissue evidence="2">Leaf</tissue>
    </source>
</reference>
<name>A0A2P2KMD4_RHIMU</name>
<protein>
    <submittedName>
        <fullName evidence="2">Uncharacterized protein MANES_02G025600</fullName>
    </submittedName>
</protein>
<organism evidence="2">
    <name type="scientific">Rhizophora mucronata</name>
    <name type="common">Asiatic mangrove</name>
    <dbReference type="NCBI Taxonomy" id="61149"/>
    <lineage>
        <taxon>Eukaryota</taxon>
        <taxon>Viridiplantae</taxon>
        <taxon>Streptophyta</taxon>
        <taxon>Embryophyta</taxon>
        <taxon>Tracheophyta</taxon>
        <taxon>Spermatophyta</taxon>
        <taxon>Magnoliopsida</taxon>
        <taxon>eudicotyledons</taxon>
        <taxon>Gunneridae</taxon>
        <taxon>Pentapetalae</taxon>
        <taxon>rosids</taxon>
        <taxon>fabids</taxon>
        <taxon>Malpighiales</taxon>
        <taxon>Rhizophoraceae</taxon>
        <taxon>Rhizophora</taxon>
    </lineage>
</organism>
<accession>A0A2P2KMD4</accession>
<feature type="compositionally biased region" description="Low complexity" evidence="1">
    <location>
        <begin position="35"/>
        <end position="51"/>
    </location>
</feature>
<feature type="region of interest" description="Disordered" evidence="1">
    <location>
        <begin position="35"/>
        <end position="60"/>
    </location>
</feature>